<proteinExistence type="predicted"/>
<feature type="non-terminal residue" evidence="1">
    <location>
        <position position="1"/>
    </location>
</feature>
<dbReference type="AlphaFoldDB" id="T1A7L2"/>
<organism evidence="1">
    <name type="scientific">mine drainage metagenome</name>
    <dbReference type="NCBI Taxonomy" id="410659"/>
    <lineage>
        <taxon>unclassified sequences</taxon>
        <taxon>metagenomes</taxon>
        <taxon>ecological metagenomes</taxon>
    </lineage>
</organism>
<sequence>VKKATLETHLYSQVNIVKTIEATLGLPPMSQWDASAAVLSGVWTDHPDFAPTPSVLPIRMPVAFNMGKCTDHLLLRREAGATGHILTPAWLKAHTDAHGRHLAPVVQKNAYTPTSLLKVSGPEQLKQEWIASKGVRSYDHFMAYLHRYAQAHGVAIVSYEANEGT</sequence>
<dbReference type="EMBL" id="AUZZ01008491">
    <property type="protein sequence ID" value="EQD37850.1"/>
    <property type="molecule type" value="Genomic_DNA"/>
</dbReference>
<reference evidence="1" key="1">
    <citation type="submission" date="2013-08" db="EMBL/GenBank/DDBJ databases">
        <authorList>
            <person name="Mendez C."/>
            <person name="Richter M."/>
            <person name="Ferrer M."/>
            <person name="Sanchez J."/>
        </authorList>
    </citation>
    <scope>NUCLEOTIDE SEQUENCE</scope>
</reference>
<name>T1A7L2_9ZZZZ</name>
<gene>
    <name evidence="1" type="ORF">B2A_11748</name>
</gene>
<evidence type="ECO:0000313" key="1">
    <source>
        <dbReference type="EMBL" id="EQD37850.1"/>
    </source>
</evidence>
<comment type="caution">
    <text evidence="1">The sequence shown here is derived from an EMBL/GenBank/DDBJ whole genome shotgun (WGS) entry which is preliminary data.</text>
</comment>
<accession>T1A7L2</accession>
<protein>
    <submittedName>
        <fullName evidence="1">Phosphoesterase</fullName>
    </submittedName>
</protein>
<reference evidence="1" key="2">
    <citation type="journal article" date="2014" name="ISME J.">
        <title>Microbial stratification in low pH oxic and suboxic macroscopic growths along an acid mine drainage.</title>
        <authorList>
            <person name="Mendez-Garcia C."/>
            <person name="Mesa V."/>
            <person name="Sprenger R.R."/>
            <person name="Richter M."/>
            <person name="Diez M.S."/>
            <person name="Solano J."/>
            <person name="Bargiela R."/>
            <person name="Golyshina O.V."/>
            <person name="Manteca A."/>
            <person name="Ramos J.L."/>
            <person name="Gallego J.R."/>
            <person name="Llorente I."/>
            <person name="Martins Dos Santos V.A."/>
            <person name="Jensen O.N."/>
            <person name="Pelaez A.I."/>
            <person name="Sanchez J."/>
            <person name="Ferrer M."/>
        </authorList>
    </citation>
    <scope>NUCLEOTIDE SEQUENCE</scope>
</reference>